<dbReference type="GO" id="GO:0004843">
    <property type="term" value="F:cysteine-type deubiquitinase activity"/>
    <property type="evidence" value="ECO:0007669"/>
    <property type="project" value="UniProtKB-UniRule"/>
</dbReference>
<keyword evidence="5" id="KW-1133">Transmembrane helix</keyword>
<keyword evidence="3" id="KW-0788">Thiol protease</keyword>
<evidence type="ECO:0000256" key="4">
    <source>
        <dbReference type="SAM" id="MobiDB-lite"/>
    </source>
</evidence>
<comment type="function">
    <text evidence="3">Hydrolase that can remove conjugated ubiquitin from proteins and may therefore play an important regulatory role at the level of protein turnover by preventing degradation.</text>
</comment>
<sequence length="348" mass="38359">MAYKTEERPRLAGAADRAAYCRRTSVFLPRDSVSLSLSPSLPLFLSLFLSFSLSLFLSFSLSLFLSFSLSLFLSFSLSLFVSLSLSLSLSLSRSLFLACADDFSSGPRSSNSGLNFDGQLPVPRSLGDGSNRSKSVAVGPGRMTSHREGVNSAGSSGSSTCDKCDGKHPTDRCPHFQKEREKHKDAWVNYGCKNNPHQMGGNPGNFVLRNARVVRQPGDGSCLYHSLSYGLGDTDARSLRRELAQFLRDRPSLEIAGDTLEEWVRWDSNSSVDQYASRQSMSGWGGGIEMACCSQLKNVNIHVYESVSRNSCDFKRISCFDAPKQDRYVRTVHVLYQGGLHYDALQPP</sequence>
<keyword evidence="8" id="KW-1185">Reference proteome</keyword>
<gene>
    <name evidence="7" type="ORF">SNAT2548_LOCUS11037</name>
</gene>
<evidence type="ECO:0000256" key="3">
    <source>
        <dbReference type="RuleBase" id="RU367104"/>
    </source>
</evidence>
<feature type="domain" description="OTU" evidence="6">
    <location>
        <begin position="211"/>
        <end position="348"/>
    </location>
</feature>
<keyword evidence="3" id="KW-0963">Cytoplasm</keyword>
<keyword evidence="5" id="KW-0812">Transmembrane</keyword>
<feature type="transmembrane region" description="Helical" evidence="5">
    <location>
        <begin position="71"/>
        <end position="91"/>
    </location>
</feature>
<evidence type="ECO:0000259" key="6">
    <source>
        <dbReference type="PROSITE" id="PS50802"/>
    </source>
</evidence>
<dbReference type="Proteomes" id="UP000604046">
    <property type="component" value="Unassembled WGS sequence"/>
</dbReference>
<dbReference type="SUPFAM" id="SSF54001">
    <property type="entry name" value="Cysteine proteinases"/>
    <property type="match status" value="1"/>
</dbReference>
<feature type="region of interest" description="Disordered" evidence="4">
    <location>
        <begin position="106"/>
        <end position="178"/>
    </location>
</feature>
<dbReference type="PANTHER" id="PTHR13312:SF0">
    <property type="entry name" value="UBIQUITIN THIOESTERASE OTU1"/>
    <property type="match status" value="1"/>
</dbReference>
<dbReference type="CDD" id="cd22744">
    <property type="entry name" value="OTU"/>
    <property type="match status" value="1"/>
</dbReference>
<dbReference type="EMBL" id="CAJNDS010000957">
    <property type="protein sequence ID" value="CAE7242003.1"/>
    <property type="molecule type" value="Genomic_DNA"/>
</dbReference>
<dbReference type="GO" id="GO:0030968">
    <property type="term" value="P:endoplasmic reticulum unfolded protein response"/>
    <property type="evidence" value="ECO:0007669"/>
    <property type="project" value="TreeGrafter"/>
</dbReference>
<dbReference type="GO" id="GO:0005634">
    <property type="term" value="C:nucleus"/>
    <property type="evidence" value="ECO:0007669"/>
    <property type="project" value="TreeGrafter"/>
</dbReference>
<dbReference type="EC" id="3.4.19.12" evidence="3"/>
<name>A0A812LDP5_9DINO</name>
<keyword evidence="3" id="KW-0833">Ubl conjugation pathway</keyword>
<dbReference type="GO" id="GO:0016579">
    <property type="term" value="P:protein deubiquitination"/>
    <property type="evidence" value="ECO:0007669"/>
    <property type="project" value="TreeGrafter"/>
</dbReference>
<dbReference type="PANTHER" id="PTHR13312">
    <property type="entry name" value="HIV-INDUCED PROTEIN-7-LIKE PROTEASE"/>
    <property type="match status" value="1"/>
</dbReference>
<dbReference type="AlphaFoldDB" id="A0A812LDP5"/>
<dbReference type="InterPro" id="IPR003323">
    <property type="entry name" value="OTU_dom"/>
</dbReference>
<keyword evidence="5" id="KW-0472">Membrane</keyword>
<accession>A0A812LDP5</accession>
<dbReference type="PROSITE" id="PS50802">
    <property type="entry name" value="OTU"/>
    <property type="match status" value="1"/>
</dbReference>
<dbReference type="InterPro" id="IPR038765">
    <property type="entry name" value="Papain-like_cys_pep_sf"/>
</dbReference>
<protein>
    <recommendedName>
        <fullName evidence="3">Ubiquitin thioesterase OTU</fullName>
        <ecNumber evidence="3">3.4.19.12</ecNumber>
    </recommendedName>
</protein>
<dbReference type="GO" id="GO:0036503">
    <property type="term" value="P:ERAD pathway"/>
    <property type="evidence" value="ECO:0007669"/>
    <property type="project" value="TreeGrafter"/>
</dbReference>
<dbReference type="Gene3D" id="3.90.70.80">
    <property type="match status" value="1"/>
</dbReference>
<proteinExistence type="predicted"/>
<evidence type="ECO:0000313" key="8">
    <source>
        <dbReference type="Proteomes" id="UP000604046"/>
    </source>
</evidence>
<feature type="compositionally biased region" description="Polar residues" evidence="4">
    <location>
        <begin position="152"/>
        <end position="161"/>
    </location>
</feature>
<keyword evidence="2 3" id="KW-0378">Hydrolase</keyword>
<reference evidence="7" key="1">
    <citation type="submission" date="2021-02" db="EMBL/GenBank/DDBJ databases">
        <authorList>
            <person name="Dougan E. K."/>
            <person name="Rhodes N."/>
            <person name="Thang M."/>
            <person name="Chan C."/>
        </authorList>
    </citation>
    <scope>NUCLEOTIDE SEQUENCE</scope>
</reference>
<keyword evidence="3" id="KW-0645">Protease</keyword>
<dbReference type="Pfam" id="PF02338">
    <property type="entry name" value="OTU"/>
    <property type="match status" value="1"/>
</dbReference>
<feature type="transmembrane region" description="Helical" evidence="5">
    <location>
        <begin position="43"/>
        <end position="64"/>
    </location>
</feature>
<feature type="compositionally biased region" description="Basic and acidic residues" evidence="4">
    <location>
        <begin position="162"/>
        <end position="178"/>
    </location>
</feature>
<comment type="caution">
    <text evidence="7">The sequence shown here is derived from an EMBL/GenBank/DDBJ whole genome shotgun (WGS) entry which is preliminary data.</text>
</comment>
<dbReference type="OrthoDB" id="409956at2759"/>
<comment type="subcellular location">
    <subcellularLocation>
        <location evidence="3">Cytoplasm</location>
    </subcellularLocation>
</comment>
<organism evidence="7 8">
    <name type="scientific">Symbiodinium natans</name>
    <dbReference type="NCBI Taxonomy" id="878477"/>
    <lineage>
        <taxon>Eukaryota</taxon>
        <taxon>Sar</taxon>
        <taxon>Alveolata</taxon>
        <taxon>Dinophyceae</taxon>
        <taxon>Suessiales</taxon>
        <taxon>Symbiodiniaceae</taxon>
        <taxon>Symbiodinium</taxon>
    </lineage>
</organism>
<evidence type="ECO:0000256" key="5">
    <source>
        <dbReference type="SAM" id="Phobius"/>
    </source>
</evidence>
<evidence type="ECO:0000256" key="1">
    <source>
        <dbReference type="ARBA" id="ARBA00000707"/>
    </source>
</evidence>
<dbReference type="GO" id="GO:0005829">
    <property type="term" value="C:cytosol"/>
    <property type="evidence" value="ECO:0007669"/>
    <property type="project" value="TreeGrafter"/>
</dbReference>
<evidence type="ECO:0000256" key="2">
    <source>
        <dbReference type="ARBA" id="ARBA00022801"/>
    </source>
</evidence>
<comment type="catalytic activity">
    <reaction evidence="1 3">
        <text>Thiol-dependent hydrolysis of ester, thioester, amide, peptide and isopeptide bonds formed by the C-terminal Gly of ubiquitin (a 76-residue protein attached to proteins as an intracellular targeting signal).</text>
        <dbReference type="EC" id="3.4.19.12"/>
    </reaction>
</comment>
<evidence type="ECO:0000313" key="7">
    <source>
        <dbReference type="EMBL" id="CAE7242003.1"/>
    </source>
</evidence>